<keyword evidence="1 2" id="KW-0238">DNA-binding</keyword>
<accession>A0ABS2P6E8</accession>
<feature type="domain" description="HTH tetR-type" evidence="3">
    <location>
        <begin position="4"/>
        <end position="64"/>
    </location>
</feature>
<proteinExistence type="predicted"/>
<comment type="caution">
    <text evidence="4">The sequence shown here is derived from an EMBL/GenBank/DDBJ whole genome shotgun (WGS) entry which is preliminary data.</text>
</comment>
<evidence type="ECO:0000256" key="2">
    <source>
        <dbReference type="PROSITE-ProRule" id="PRU00335"/>
    </source>
</evidence>
<reference evidence="4 5" key="1">
    <citation type="submission" date="2021-01" db="EMBL/GenBank/DDBJ databases">
        <title>Genomic Encyclopedia of Type Strains, Phase IV (KMG-IV): sequencing the most valuable type-strain genomes for metagenomic binning, comparative biology and taxonomic classification.</title>
        <authorList>
            <person name="Goeker M."/>
        </authorList>
    </citation>
    <scope>NUCLEOTIDE SEQUENCE [LARGE SCALE GENOMIC DNA]</scope>
    <source>
        <strain evidence="4 5">DSM 25540</strain>
    </source>
</reference>
<evidence type="ECO:0000313" key="5">
    <source>
        <dbReference type="Proteomes" id="UP000741863"/>
    </source>
</evidence>
<dbReference type="Pfam" id="PF17937">
    <property type="entry name" value="TetR_C_28"/>
    <property type="match status" value="1"/>
</dbReference>
<dbReference type="InterPro" id="IPR041479">
    <property type="entry name" value="TetR_CgmR_C"/>
</dbReference>
<dbReference type="Proteomes" id="UP000741863">
    <property type="component" value="Unassembled WGS sequence"/>
</dbReference>
<gene>
    <name evidence="4" type="ORF">JOD17_000069</name>
</gene>
<dbReference type="PROSITE" id="PS50977">
    <property type="entry name" value="HTH_TETR_2"/>
    <property type="match status" value="1"/>
</dbReference>
<dbReference type="SUPFAM" id="SSF46689">
    <property type="entry name" value="Homeodomain-like"/>
    <property type="match status" value="1"/>
</dbReference>
<keyword evidence="5" id="KW-1185">Reference proteome</keyword>
<evidence type="ECO:0000313" key="4">
    <source>
        <dbReference type="EMBL" id="MBM7630978.1"/>
    </source>
</evidence>
<dbReference type="Gene3D" id="1.10.357.10">
    <property type="entry name" value="Tetracycline Repressor, domain 2"/>
    <property type="match status" value="1"/>
</dbReference>
<dbReference type="InterPro" id="IPR009057">
    <property type="entry name" value="Homeodomain-like_sf"/>
</dbReference>
<dbReference type="EMBL" id="JAFBEC010000001">
    <property type="protein sequence ID" value="MBM7630978.1"/>
    <property type="molecule type" value="Genomic_DNA"/>
</dbReference>
<feature type="DNA-binding region" description="H-T-H motif" evidence="2">
    <location>
        <begin position="27"/>
        <end position="46"/>
    </location>
</feature>
<organism evidence="4 5">
    <name type="scientific">Geomicrobium sediminis</name>
    <dbReference type="NCBI Taxonomy" id="1347788"/>
    <lineage>
        <taxon>Bacteria</taxon>
        <taxon>Bacillati</taxon>
        <taxon>Bacillota</taxon>
        <taxon>Bacilli</taxon>
        <taxon>Bacillales</taxon>
        <taxon>Geomicrobium</taxon>
    </lineage>
</organism>
<dbReference type="RefSeq" id="WP_204695136.1">
    <property type="nucleotide sequence ID" value="NZ_JAFBEC010000001.1"/>
</dbReference>
<dbReference type="InterPro" id="IPR001647">
    <property type="entry name" value="HTH_TetR"/>
</dbReference>
<protein>
    <submittedName>
        <fullName evidence="4">AcrR family transcriptional regulator</fullName>
    </submittedName>
</protein>
<dbReference type="SUPFAM" id="SSF48498">
    <property type="entry name" value="Tetracyclin repressor-like, C-terminal domain"/>
    <property type="match status" value="1"/>
</dbReference>
<dbReference type="InterPro" id="IPR036271">
    <property type="entry name" value="Tet_transcr_reg_TetR-rel_C_sf"/>
</dbReference>
<sequence length="177" mass="20408">MRNEEKNTRIFESTTMVINEQGINQFTLDKVAERAGVSKGGLLYRFPSKERLLKGWSHYVLALFTTLVEEEEEKSNSFATAYLQATLRSLESAEMKTFMTVSGYQAEEQFYEGWKEFYAQTIVKLQEETSPELASIIQLTCDGLWLQDAFQFESSYRAQAKQLVSYLQKLAASDFDR</sequence>
<evidence type="ECO:0000259" key="3">
    <source>
        <dbReference type="PROSITE" id="PS50977"/>
    </source>
</evidence>
<evidence type="ECO:0000256" key="1">
    <source>
        <dbReference type="ARBA" id="ARBA00023125"/>
    </source>
</evidence>
<dbReference type="Pfam" id="PF00440">
    <property type="entry name" value="TetR_N"/>
    <property type="match status" value="1"/>
</dbReference>
<dbReference type="PRINTS" id="PR00455">
    <property type="entry name" value="HTHTETR"/>
</dbReference>
<name>A0ABS2P6E8_9BACL</name>